<dbReference type="PANTHER" id="PTHR45745">
    <property type="entry name" value="PHOSPHOMANNOMUTASE 45A"/>
    <property type="match status" value="1"/>
</dbReference>
<gene>
    <name evidence="16" type="ORF">D0435_05595</name>
</gene>
<dbReference type="CDD" id="cd05799">
    <property type="entry name" value="PGM2"/>
    <property type="match status" value="1"/>
</dbReference>
<evidence type="ECO:0000256" key="7">
    <source>
        <dbReference type="ARBA" id="ARBA00022842"/>
    </source>
</evidence>
<dbReference type="PANTHER" id="PTHR45745:SF1">
    <property type="entry name" value="PHOSPHOGLUCOMUTASE 2B-RELATED"/>
    <property type="match status" value="1"/>
</dbReference>
<evidence type="ECO:0000313" key="16">
    <source>
        <dbReference type="EMBL" id="NBH61123.1"/>
    </source>
</evidence>
<dbReference type="Gene3D" id="3.30.310.50">
    <property type="entry name" value="Alpha-D-phosphohexomutase, C-terminal domain"/>
    <property type="match status" value="1"/>
</dbReference>
<dbReference type="PRINTS" id="PR00509">
    <property type="entry name" value="PGMPMM"/>
</dbReference>
<evidence type="ECO:0000256" key="3">
    <source>
        <dbReference type="ARBA" id="ARBA00005189"/>
    </source>
</evidence>
<comment type="caution">
    <text evidence="16">The sequence shown here is derived from an EMBL/GenBank/DDBJ whole genome shotgun (WGS) entry which is preliminary data.</text>
</comment>
<feature type="domain" description="Alpha-D-phosphohexomutase alpha/beta/alpha" evidence="14">
    <location>
        <begin position="209"/>
        <end position="316"/>
    </location>
</feature>
<keyword evidence="8" id="KW-0413">Isomerase</keyword>
<keyword evidence="17" id="KW-1185">Reference proteome</keyword>
<evidence type="ECO:0000256" key="12">
    <source>
        <dbReference type="RuleBase" id="RU004326"/>
    </source>
</evidence>
<proteinExistence type="inferred from homology"/>
<keyword evidence="5" id="KW-0597">Phosphoprotein</keyword>
<dbReference type="GO" id="GO:0000287">
    <property type="term" value="F:magnesium ion binding"/>
    <property type="evidence" value="ECO:0007669"/>
    <property type="project" value="InterPro"/>
</dbReference>
<comment type="similarity">
    <text evidence="4 12">Belongs to the phosphohexose mutase family.</text>
</comment>
<protein>
    <recommendedName>
        <fullName evidence="9">Phosphoglucomutase</fullName>
    </recommendedName>
    <alternativeName>
        <fullName evidence="11">Alpha-phosphoglucomutase</fullName>
    </alternativeName>
    <alternativeName>
        <fullName evidence="10">Glucose phosphomutase</fullName>
    </alternativeName>
</protein>
<evidence type="ECO:0000256" key="4">
    <source>
        <dbReference type="ARBA" id="ARBA00010231"/>
    </source>
</evidence>
<dbReference type="EMBL" id="QXWK01000009">
    <property type="protein sequence ID" value="NBH61123.1"/>
    <property type="molecule type" value="Genomic_DNA"/>
</dbReference>
<feature type="domain" description="Alpha-D-phosphohexomutase alpha/beta/alpha" evidence="15">
    <location>
        <begin position="324"/>
        <end position="440"/>
    </location>
</feature>
<comment type="pathway">
    <text evidence="3">Lipid metabolism.</text>
</comment>
<dbReference type="SUPFAM" id="SSF53738">
    <property type="entry name" value="Phosphoglucomutase, first 3 domains"/>
    <property type="match status" value="3"/>
</dbReference>
<dbReference type="SUPFAM" id="SSF55957">
    <property type="entry name" value="Phosphoglucomutase, C-terminal domain"/>
    <property type="match status" value="1"/>
</dbReference>
<evidence type="ECO:0000259" key="15">
    <source>
        <dbReference type="Pfam" id="PF02880"/>
    </source>
</evidence>
<accession>A0A845QK42</accession>
<evidence type="ECO:0000256" key="1">
    <source>
        <dbReference type="ARBA" id="ARBA00001946"/>
    </source>
</evidence>
<comment type="cofactor">
    <cofactor evidence="1">
        <name>Mg(2+)</name>
        <dbReference type="ChEBI" id="CHEBI:18420"/>
    </cofactor>
</comment>
<comment type="pathway">
    <text evidence="2">Glycolipid metabolism; diglucosyl-diacylglycerol biosynthesis.</text>
</comment>
<dbReference type="InterPro" id="IPR036900">
    <property type="entry name" value="A-D-PHexomutase_C_sf"/>
</dbReference>
<dbReference type="AlphaFoldDB" id="A0A845QK42"/>
<dbReference type="Gene3D" id="3.40.120.10">
    <property type="entry name" value="Alpha-D-Glucose-1,6-Bisphosphate, subunit A, domain 3"/>
    <property type="match status" value="3"/>
</dbReference>
<keyword evidence="6 12" id="KW-0479">Metal-binding</keyword>
<dbReference type="InterPro" id="IPR005845">
    <property type="entry name" value="A-D-PHexomutase_a/b/a-II"/>
</dbReference>
<evidence type="ECO:0000256" key="6">
    <source>
        <dbReference type="ARBA" id="ARBA00022723"/>
    </source>
</evidence>
<dbReference type="InterPro" id="IPR005846">
    <property type="entry name" value="A-D-PHexomutase_a/b/a-III"/>
</dbReference>
<dbReference type="InterPro" id="IPR016055">
    <property type="entry name" value="A-D-PHexomutase_a/b/a-I/II/III"/>
</dbReference>
<dbReference type="Proteomes" id="UP000446866">
    <property type="component" value="Unassembled WGS sequence"/>
</dbReference>
<sequence length="554" mass="62442">MNKEEIRTFAIEEYHRWQQAAEHFGDIELLSELAQLAEEEEEVIDSFCASLRFGTSGIRGILGAGTNRMNEYVVRRATQGLSNYLNKVTERPKVVIAYDTRRKSRIFAEETAKVLRGNGIEVWLFSELATVSLLSYTIKELGCTMGIMITASHNPKIFNGYKVYNSNGYQIVGSVPEEILREIDKLDYFDEIASSDEGIQLVPRRVSESFIEKIISMCPADIEEIKESDLKLVYTPLNGTGNVYVRKVLQAIGQKDTVIVAAQEMPDENFATCPAPNPEKITAYSEGFRTMDQVGGDLIVATDPDCDRVGVCIYHDGMKVLLTGNQLGVLMLDYLCSVKPPKAGQFIVKSIVTTPLAEKIAEKHGLKVIDTLTGFKYIGEIITKLEQEGRTEDYYFGFEESNGYLMDSFIRDKDGISSAMLCACLSAYYKKQGLDLVDRLHQIYEEHGLCIDKTVNYFFEGPYGKLSMEQVMEYFRTEIGDTIAGYRIKEKIDFLGETGLPKSNVIRFCLENGTQCIIRPSGTEAKIKVYYFETGQAAELEKYIKNTVESFKDR</sequence>
<dbReference type="InterPro" id="IPR005844">
    <property type="entry name" value="A-D-PHexomutase_a/b/a-I"/>
</dbReference>
<evidence type="ECO:0000256" key="9">
    <source>
        <dbReference type="ARBA" id="ARBA00039995"/>
    </source>
</evidence>
<organism evidence="16 17">
    <name type="scientific">Anaerotruncus colihominis</name>
    <dbReference type="NCBI Taxonomy" id="169435"/>
    <lineage>
        <taxon>Bacteria</taxon>
        <taxon>Bacillati</taxon>
        <taxon>Bacillota</taxon>
        <taxon>Clostridia</taxon>
        <taxon>Eubacteriales</taxon>
        <taxon>Oscillospiraceae</taxon>
        <taxon>Anaerotruncus</taxon>
    </lineage>
</organism>
<name>A0A845QK42_9FIRM</name>
<dbReference type="GO" id="GO:0006166">
    <property type="term" value="P:purine ribonucleoside salvage"/>
    <property type="evidence" value="ECO:0007669"/>
    <property type="project" value="TreeGrafter"/>
</dbReference>
<dbReference type="PROSITE" id="PS00710">
    <property type="entry name" value="PGM_PMM"/>
    <property type="match status" value="1"/>
</dbReference>
<evidence type="ECO:0000256" key="2">
    <source>
        <dbReference type="ARBA" id="ARBA00005164"/>
    </source>
</evidence>
<dbReference type="InterPro" id="IPR016066">
    <property type="entry name" value="A-D-PHexomutase_CS"/>
</dbReference>
<dbReference type="GO" id="GO:0005975">
    <property type="term" value="P:carbohydrate metabolic process"/>
    <property type="evidence" value="ECO:0007669"/>
    <property type="project" value="InterPro"/>
</dbReference>
<evidence type="ECO:0000256" key="8">
    <source>
        <dbReference type="ARBA" id="ARBA00023235"/>
    </source>
</evidence>
<evidence type="ECO:0000256" key="11">
    <source>
        <dbReference type="ARBA" id="ARBA00041467"/>
    </source>
</evidence>
<dbReference type="InterPro" id="IPR005841">
    <property type="entry name" value="Alpha-D-phosphohexomutase_SF"/>
</dbReference>
<dbReference type="GO" id="GO:0008973">
    <property type="term" value="F:phosphopentomutase activity"/>
    <property type="evidence" value="ECO:0007669"/>
    <property type="project" value="TreeGrafter"/>
</dbReference>
<reference evidence="16 17" key="1">
    <citation type="submission" date="2018-08" db="EMBL/GenBank/DDBJ databases">
        <title>Murine metabolic-syndrome-specific gut microbial biobank.</title>
        <authorList>
            <person name="Liu C."/>
        </authorList>
    </citation>
    <scope>NUCLEOTIDE SEQUENCE [LARGE SCALE GENOMIC DNA]</scope>
    <source>
        <strain evidence="16 17">28</strain>
    </source>
</reference>
<dbReference type="Pfam" id="PF02878">
    <property type="entry name" value="PGM_PMM_I"/>
    <property type="match status" value="1"/>
</dbReference>
<keyword evidence="7 12" id="KW-0460">Magnesium</keyword>
<evidence type="ECO:0000259" key="14">
    <source>
        <dbReference type="Pfam" id="PF02879"/>
    </source>
</evidence>
<dbReference type="Pfam" id="PF02879">
    <property type="entry name" value="PGM_PMM_II"/>
    <property type="match status" value="1"/>
</dbReference>
<feature type="domain" description="Alpha-D-phosphohexomutase alpha/beta/alpha" evidence="13">
    <location>
        <begin position="52"/>
        <end position="187"/>
    </location>
</feature>
<evidence type="ECO:0000256" key="10">
    <source>
        <dbReference type="ARBA" id="ARBA00041398"/>
    </source>
</evidence>
<evidence type="ECO:0000256" key="5">
    <source>
        <dbReference type="ARBA" id="ARBA00022553"/>
    </source>
</evidence>
<dbReference type="Pfam" id="PF02880">
    <property type="entry name" value="PGM_PMM_III"/>
    <property type="match status" value="1"/>
</dbReference>
<evidence type="ECO:0000259" key="13">
    <source>
        <dbReference type="Pfam" id="PF02878"/>
    </source>
</evidence>
<dbReference type="RefSeq" id="WP_160201403.1">
    <property type="nucleotide sequence ID" value="NZ_QXWK01000009.1"/>
</dbReference>
<evidence type="ECO:0000313" key="17">
    <source>
        <dbReference type="Proteomes" id="UP000446866"/>
    </source>
</evidence>